<keyword evidence="1" id="KW-0732">Signal</keyword>
<protein>
    <submittedName>
        <fullName evidence="3">Uncharacterized protein LOC111133649 isoform X1</fullName>
    </submittedName>
</protein>
<evidence type="ECO:0000313" key="3">
    <source>
        <dbReference type="RefSeq" id="XP_022337889.1"/>
    </source>
</evidence>
<gene>
    <name evidence="3" type="primary">LOC111133649</name>
</gene>
<dbReference type="OrthoDB" id="6207108at2759"/>
<name>A0A8B8EDY8_CRAVI</name>
<dbReference type="KEGG" id="cvn:111133649"/>
<dbReference type="AlphaFoldDB" id="A0A8B8EDY8"/>
<organism evidence="2 3">
    <name type="scientific">Crassostrea virginica</name>
    <name type="common">Eastern oyster</name>
    <dbReference type="NCBI Taxonomy" id="6565"/>
    <lineage>
        <taxon>Eukaryota</taxon>
        <taxon>Metazoa</taxon>
        <taxon>Spiralia</taxon>
        <taxon>Lophotrochozoa</taxon>
        <taxon>Mollusca</taxon>
        <taxon>Bivalvia</taxon>
        <taxon>Autobranchia</taxon>
        <taxon>Pteriomorphia</taxon>
        <taxon>Ostreida</taxon>
        <taxon>Ostreoidea</taxon>
        <taxon>Ostreidae</taxon>
        <taxon>Crassostrea</taxon>
    </lineage>
</organism>
<feature type="signal peptide" evidence="1">
    <location>
        <begin position="1"/>
        <end position="16"/>
    </location>
</feature>
<dbReference type="GeneID" id="111133649"/>
<reference evidence="3" key="1">
    <citation type="submission" date="2025-08" db="UniProtKB">
        <authorList>
            <consortium name="RefSeq"/>
        </authorList>
    </citation>
    <scope>IDENTIFICATION</scope>
    <source>
        <tissue evidence="3">Whole sample</tissue>
    </source>
</reference>
<sequence length="216" mass="24119">MRRILLILTALSSAASISLKWTESMYACKTIGQGPASVADEVKPRDRTWLGRAEYIFDWGNVSLRIEMVDKNRTCYDCNDASSKKNCEICVLEKWIISLETLKQAIGYLKSDRLYIVANFSDIKALPEPYLCLSKKGSNAATYDSCNEIFDDGCAHQASNFKIIIQATVKKDVEKTTSGNTTITNNESAACRGHLLLKIIVTLLVMSLLRVEEGYQ</sequence>
<feature type="chain" id="PRO_5034628839" evidence="1">
    <location>
        <begin position="17"/>
        <end position="216"/>
    </location>
</feature>
<accession>A0A8B8EDY8</accession>
<keyword evidence="2" id="KW-1185">Reference proteome</keyword>
<evidence type="ECO:0000256" key="1">
    <source>
        <dbReference type="SAM" id="SignalP"/>
    </source>
</evidence>
<dbReference type="Proteomes" id="UP000694844">
    <property type="component" value="Chromosome 5"/>
</dbReference>
<evidence type="ECO:0000313" key="2">
    <source>
        <dbReference type="Proteomes" id="UP000694844"/>
    </source>
</evidence>
<dbReference type="RefSeq" id="XP_022337889.1">
    <property type="nucleotide sequence ID" value="XM_022482181.1"/>
</dbReference>
<proteinExistence type="predicted"/>